<evidence type="ECO:0000313" key="1">
    <source>
        <dbReference type="EMBL" id="TIC60269.1"/>
    </source>
</evidence>
<reference evidence="1 2" key="1">
    <citation type="submission" date="2019-03" db="EMBL/GenBank/DDBJ databases">
        <title>Sequencing 25 genomes of Wallemia mellicola.</title>
        <authorList>
            <person name="Gostincar C."/>
        </authorList>
    </citation>
    <scope>NUCLEOTIDE SEQUENCE [LARGE SCALE GENOMIC DNA]</scope>
    <source>
        <strain evidence="1 2">EXF-1274</strain>
    </source>
</reference>
<dbReference type="AlphaFoldDB" id="A0AB38MQ22"/>
<protein>
    <submittedName>
        <fullName evidence="1">Uncharacterized protein</fullName>
    </submittedName>
</protein>
<gene>
    <name evidence="1" type="ORF">E3Q02_04360</name>
</gene>
<accession>A0AB38MQ22</accession>
<name>A0AB38MQ22_9BASI</name>
<evidence type="ECO:0000313" key="2">
    <source>
        <dbReference type="Proteomes" id="UP000309601"/>
    </source>
</evidence>
<comment type="caution">
    <text evidence="1">The sequence shown here is derived from an EMBL/GenBank/DDBJ whole genome shotgun (WGS) entry which is preliminary data.</text>
</comment>
<dbReference type="Proteomes" id="UP000309601">
    <property type="component" value="Unassembled WGS sequence"/>
</dbReference>
<dbReference type="EMBL" id="SPRW01000095">
    <property type="protein sequence ID" value="TIC60269.1"/>
    <property type="molecule type" value="Genomic_DNA"/>
</dbReference>
<proteinExistence type="predicted"/>
<sequence>MKETERSVRSRNALIEAISKESTTLAARLVHELEVIRKRHEQEEEELQQRHLNELLTVYSSYNKKIRPPYTDNLIARQDQNTLSENKPTIEKHEKARGSVTDINATFKKRKRDQILSLDFRDASISQAEIDDAIRQRNRFLEQAGAGQKVPHYLYQYNVADQRGSWGSLPSISSVFPDYFDKHFSLKHTKHINVDVSYIIRK</sequence>
<organism evidence="1 2">
    <name type="scientific">Wallemia mellicola</name>
    <dbReference type="NCBI Taxonomy" id="1708541"/>
    <lineage>
        <taxon>Eukaryota</taxon>
        <taxon>Fungi</taxon>
        <taxon>Dikarya</taxon>
        <taxon>Basidiomycota</taxon>
        <taxon>Wallemiomycotina</taxon>
        <taxon>Wallemiomycetes</taxon>
        <taxon>Wallemiales</taxon>
        <taxon>Wallemiaceae</taxon>
        <taxon>Wallemia</taxon>
    </lineage>
</organism>